<dbReference type="NCBIfam" id="TIGR00711">
    <property type="entry name" value="efflux_EmrB"/>
    <property type="match status" value="1"/>
</dbReference>
<dbReference type="InterPro" id="IPR011701">
    <property type="entry name" value="MFS"/>
</dbReference>
<feature type="domain" description="Major facilitator superfamily (MFS) profile" evidence="8">
    <location>
        <begin position="14"/>
        <end position="459"/>
    </location>
</feature>
<evidence type="ECO:0000256" key="2">
    <source>
        <dbReference type="ARBA" id="ARBA00022448"/>
    </source>
</evidence>
<evidence type="ECO:0000256" key="1">
    <source>
        <dbReference type="ARBA" id="ARBA00004651"/>
    </source>
</evidence>
<evidence type="ECO:0000256" key="5">
    <source>
        <dbReference type="ARBA" id="ARBA00022989"/>
    </source>
</evidence>
<dbReference type="Pfam" id="PF07690">
    <property type="entry name" value="MFS_1"/>
    <property type="match status" value="1"/>
</dbReference>
<keyword evidence="6 7" id="KW-0472">Membrane</keyword>
<feature type="transmembrane region" description="Helical" evidence="7">
    <location>
        <begin position="397"/>
        <end position="420"/>
    </location>
</feature>
<dbReference type="Proteomes" id="UP000076276">
    <property type="component" value="Unassembled WGS sequence"/>
</dbReference>
<feature type="transmembrane region" description="Helical" evidence="7">
    <location>
        <begin position="333"/>
        <end position="351"/>
    </location>
</feature>
<dbReference type="CDD" id="cd17503">
    <property type="entry name" value="MFS_LmrB_MDR_like"/>
    <property type="match status" value="1"/>
</dbReference>
<feature type="transmembrane region" description="Helical" evidence="7">
    <location>
        <begin position="261"/>
        <end position="280"/>
    </location>
</feature>
<feature type="transmembrane region" description="Helical" evidence="7">
    <location>
        <begin position="105"/>
        <end position="126"/>
    </location>
</feature>
<feature type="transmembrane region" description="Helical" evidence="7">
    <location>
        <begin position="432"/>
        <end position="451"/>
    </location>
</feature>
<keyword evidence="2" id="KW-0813">Transport</keyword>
<dbReference type="PANTHER" id="PTHR42718:SF46">
    <property type="entry name" value="BLR6921 PROTEIN"/>
    <property type="match status" value="1"/>
</dbReference>
<dbReference type="STRING" id="1806892.AZH43_01820"/>
<feature type="transmembrane region" description="Helical" evidence="7">
    <location>
        <begin position="230"/>
        <end position="249"/>
    </location>
</feature>
<proteinExistence type="predicted"/>
<evidence type="ECO:0000256" key="7">
    <source>
        <dbReference type="SAM" id="Phobius"/>
    </source>
</evidence>
<evidence type="ECO:0000259" key="8">
    <source>
        <dbReference type="PROSITE" id="PS50850"/>
    </source>
</evidence>
<dbReference type="InterPro" id="IPR020846">
    <property type="entry name" value="MFS_dom"/>
</dbReference>
<dbReference type="NCBIfam" id="NF007799">
    <property type="entry name" value="PRK10504.1"/>
    <property type="match status" value="1"/>
</dbReference>
<keyword evidence="10" id="KW-1185">Reference proteome</keyword>
<feature type="transmembrane region" description="Helical" evidence="7">
    <location>
        <begin position="286"/>
        <end position="312"/>
    </location>
</feature>
<dbReference type="PRINTS" id="PR01036">
    <property type="entry name" value="TCRTETB"/>
</dbReference>
<comment type="subcellular location">
    <subcellularLocation>
        <location evidence="1">Cell membrane</location>
        <topology evidence="1">Multi-pass membrane protein</topology>
    </subcellularLocation>
</comment>
<dbReference type="RefSeq" id="WP_067666947.1">
    <property type="nucleotide sequence ID" value="NZ_CBCSIK010000022.1"/>
</dbReference>
<dbReference type="Gene3D" id="1.20.1720.10">
    <property type="entry name" value="Multidrug resistance protein D"/>
    <property type="match status" value="1"/>
</dbReference>
<feature type="transmembrane region" description="Helical" evidence="7">
    <location>
        <begin position="50"/>
        <end position="72"/>
    </location>
</feature>
<dbReference type="AlphaFoldDB" id="A0A151Y514"/>
<keyword evidence="3" id="KW-1003">Cell membrane</keyword>
<gene>
    <name evidence="9" type="ORF">AZH43_01820</name>
</gene>
<accession>A0A151Y514</accession>
<evidence type="ECO:0000313" key="9">
    <source>
        <dbReference type="EMBL" id="KYQ73047.1"/>
    </source>
</evidence>
<reference evidence="9 10" key="1">
    <citation type="submission" date="2016-03" db="EMBL/GenBank/DDBJ databases">
        <title>Acinetobacter genomospecies 28 strain ANC 4149.</title>
        <authorList>
            <person name="Radolfova-Krizova L."/>
            <person name="Nemec A."/>
        </authorList>
    </citation>
    <scope>NUCLEOTIDE SEQUENCE [LARGE SCALE GENOMIC DNA]</scope>
    <source>
        <strain evidence="9 10">ANC 4149</strain>
    </source>
</reference>
<dbReference type="GO" id="GO:0022857">
    <property type="term" value="F:transmembrane transporter activity"/>
    <property type="evidence" value="ECO:0007669"/>
    <property type="project" value="InterPro"/>
</dbReference>
<dbReference type="Gene3D" id="1.20.1250.20">
    <property type="entry name" value="MFS general substrate transporter like domains"/>
    <property type="match status" value="1"/>
</dbReference>
<organism evidence="9 10">
    <name type="scientific">Acinetobacter pragensis</name>
    <dbReference type="NCBI Taxonomy" id="1806892"/>
    <lineage>
        <taxon>Bacteria</taxon>
        <taxon>Pseudomonadati</taxon>
        <taxon>Pseudomonadota</taxon>
        <taxon>Gammaproteobacteria</taxon>
        <taxon>Moraxellales</taxon>
        <taxon>Moraxellaceae</taxon>
        <taxon>Acinetobacter</taxon>
    </lineage>
</organism>
<feature type="transmembrane region" description="Helical" evidence="7">
    <location>
        <begin position="166"/>
        <end position="187"/>
    </location>
</feature>
<sequence>MEEHNKLQPEFRVLVLLASIGFFMQALDTTIIFTALPAIAESLNENPLDIHGVVIGYVLAVAGGIPLSGWLADKFGLRNTYFAAILIFTAASLGCGFSHNLNQLIGFRILQGFGGALLMPVARLSLLKIVPRTQFVSAISTMNISGLIGPLIGPALGGWIVKSTTWHWVFWVNVPIGLIGLFFTLKVMPNIIEEKVKPFDLSGFILLLITMVGIVLGIEMASSPEFSTSLIISLLVASICAALTYAYHAHLHEQALFRADLFKNRLFTIGILGNLFARLGGNSLPFLLPLMLQIGFGIEPLMAGLMMTPLVLGSLFSKPITRPIIQSLGYRRFLIINSVLVGLCIASFSLTSIETPIWFRALHFFIFGILNSLQFVAMNSLTLSELSAQQASSGNSFLSIIMMLSMSVGIALAGTLLNVFMDVYAHSASIDAFHSTLLCLGAINIITAFIFSKISNRSE</sequence>
<feature type="transmembrane region" description="Helical" evidence="7">
    <location>
        <begin position="357"/>
        <end position="376"/>
    </location>
</feature>
<feature type="transmembrane region" description="Helical" evidence="7">
    <location>
        <begin position="199"/>
        <end position="218"/>
    </location>
</feature>
<feature type="transmembrane region" description="Helical" evidence="7">
    <location>
        <begin position="138"/>
        <end position="160"/>
    </location>
</feature>
<dbReference type="EMBL" id="LUAW01000012">
    <property type="protein sequence ID" value="KYQ73047.1"/>
    <property type="molecule type" value="Genomic_DNA"/>
</dbReference>
<feature type="transmembrane region" description="Helical" evidence="7">
    <location>
        <begin position="12"/>
        <end position="38"/>
    </location>
</feature>
<dbReference type="GO" id="GO:0005886">
    <property type="term" value="C:plasma membrane"/>
    <property type="evidence" value="ECO:0007669"/>
    <property type="project" value="UniProtKB-SubCell"/>
</dbReference>
<dbReference type="OrthoDB" id="9812221at2"/>
<name>A0A151Y514_9GAMM</name>
<comment type="caution">
    <text evidence="9">The sequence shown here is derived from an EMBL/GenBank/DDBJ whole genome shotgun (WGS) entry which is preliminary data.</text>
</comment>
<dbReference type="PROSITE" id="PS50850">
    <property type="entry name" value="MFS"/>
    <property type="match status" value="1"/>
</dbReference>
<feature type="transmembrane region" description="Helical" evidence="7">
    <location>
        <begin position="79"/>
        <end position="99"/>
    </location>
</feature>
<evidence type="ECO:0000256" key="6">
    <source>
        <dbReference type="ARBA" id="ARBA00023136"/>
    </source>
</evidence>
<keyword evidence="5 7" id="KW-1133">Transmembrane helix</keyword>
<evidence type="ECO:0000256" key="4">
    <source>
        <dbReference type="ARBA" id="ARBA00022692"/>
    </source>
</evidence>
<dbReference type="PANTHER" id="PTHR42718">
    <property type="entry name" value="MAJOR FACILITATOR SUPERFAMILY MULTIDRUG TRANSPORTER MFSC"/>
    <property type="match status" value="1"/>
</dbReference>
<dbReference type="InterPro" id="IPR004638">
    <property type="entry name" value="EmrB-like"/>
</dbReference>
<protein>
    <submittedName>
        <fullName evidence="9">EmrB/QacA subfamily drug resistance transporter</fullName>
    </submittedName>
</protein>
<dbReference type="SUPFAM" id="SSF103473">
    <property type="entry name" value="MFS general substrate transporter"/>
    <property type="match status" value="1"/>
</dbReference>
<evidence type="ECO:0000313" key="10">
    <source>
        <dbReference type="Proteomes" id="UP000076276"/>
    </source>
</evidence>
<dbReference type="InterPro" id="IPR036259">
    <property type="entry name" value="MFS_trans_sf"/>
</dbReference>
<evidence type="ECO:0000256" key="3">
    <source>
        <dbReference type="ARBA" id="ARBA00022475"/>
    </source>
</evidence>
<keyword evidence="4 7" id="KW-0812">Transmembrane</keyword>